<name>A0ABR1VLD0_9PEZI</name>
<proteinExistence type="predicted"/>
<protein>
    <submittedName>
        <fullName evidence="2">Uncharacterized protein</fullName>
    </submittedName>
</protein>
<dbReference type="InterPro" id="IPR053178">
    <property type="entry name" value="Osmoadaptation_assoc"/>
</dbReference>
<evidence type="ECO:0000313" key="3">
    <source>
        <dbReference type="Proteomes" id="UP001446871"/>
    </source>
</evidence>
<gene>
    <name evidence="2" type="ORF">PG996_005010</name>
</gene>
<comment type="caution">
    <text evidence="2">The sequence shown here is derived from an EMBL/GenBank/DDBJ whole genome shotgun (WGS) entry which is preliminary data.</text>
</comment>
<accession>A0ABR1VLD0</accession>
<evidence type="ECO:0000313" key="2">
    <source>
        <dbReference type="EMBL" id="KAK8071662.1"/>
    </source>
</evidence>
<reference evidence="2 3" key="1">
    <citation type="submission" date="2023-01" db="EMBL/GenBank/DDBJ databases">
        <title>Analysis of 21 Apiospora genomes using comparative genomics revels a genus with tremendous synthesis potential of carbohydrate active enzymes and secondary metabolites.</title>
        <authorList>
            <person name="Sorensen T."/>
        </authorList>
    </citation>
    <scope>NUCLEOTIDE SEQUENCE [LARGE SCALE GENOMIC DNA]</scope>
    <source>
        <strain evidence="2 3">CBS 83171</strain>
    </source>
</reference>
<feature type="region of interest" description="Disordered" evidence="1">
    <location>
        <begin position="1"/>
        <end position="40"/>
    </location>
</feature>
<sequence length="490" mass="54256">MTTEREPLLVGRTKHRASERPTWNDSSPLKSGRQGGNDDAWCPPWTRMRCMPATEEESKPLPPHRRDCLVMCQRLGLECVGSGERRYLFVEQKCRRRQPDQHQANDLPTGQTISRPALSSASVLTGATKISPPLPQTELQMLIGAFVYTIAPTTVRANLVQTYGPFLEMVPSRLGTNAALDNSTRAVVCAHQDVCRGRPATEESLAHYSLAIRTLSLCLNSLDTARSTETVCAVIMLIMCERQAVGRIRDCLEVAFAGDDAPLLAVQWFQGLWRRELRTDPARFESLVSGLFGGDDEEEEEAIFMRRVQIPRLLARAGEARRSRIGSLQSSGIFSELHALYERFRGHSQNHPAPLTAAVAAPLYLGVPPLSAYGFRLLVACVCSCMLRGLLKGQQPESPFEDTLSREAEDLADTALLLAMEAAKGRNIGTGHVVINCFLAWVCTGDAAKRARIQSVYDEFMRPFSRAWVDGKVVAMWEVLASDLFLLSDP</sequence>
<dbReference type="PANTHER" id="PTHR38111:SF11">
    <property type="entry name" value="TRANSCRIPTION FACTOR DOMAIN-CONTAINING PROTEIN-RELATED"/>
    <property type="match status" value="1"/>
</dbReference>
<dbReference type="PANTHER" id="PTHR38111">
    <property type="entry name" value="ZN(2)-C6 FUNGAL-TYPE DOMAIN-CONTAINING PROTEIN-RELATED"/>
    <property type="match status" value="1"/>
</dbReference>
<dbReference type="Proteomes" id="UP001446871">
    <property type="component" value="Unassembled WGS sequence"/>
</dbReference>
<evidence type="ECO:0000256" key="1">
    <source>
        <dbReference type="SAM" id="MobiDB-lite"/>
    </source>
</evidence>
<organism evidence="2 3">
    <name type="scientific">Apiospora saccharicola</name>
    <dbReference type="NCBI Taxonomy" id="335842"/>
    <lineage>
        <taxon>Eukaryota</taxon>
        <taxon>Fungi</taxon>
        <taxon>Dikarya</taxon>
        <taxon>Ascomycota</taxon>
        <taxon>Pezizomycotina</taxon>
        <taxon>Sordariomycetes</taxon>
        <taxon>Xylariomycetidae</taxon>
        <taxon>Amphisphaeriales</taxon>
        <taxon>Apiosporaceae</taxon>
        <taxon>Apiospora</taxon>
    </lineage>
</organism>
<dbReference type="EMBL" id="JAQQWM010000003">
    <property type="protein sequence ID" value="KAK8071662.1"/>
    <property type="molecule type" value="Genomic_DNA"/>
</dbReference>
<keyword evidence="3" id="KW-1185">Reference proteome</keyword>